<name>B9S5Y7_RICCO</name>
<sequence length="101" mass="11127">MVVNMGFIGSLEWVNNFSKKQCKSLFWRVRAAVKKAVKKNGGKQQVKFQYDPSSYALNFDDGGCCHLGGGGGGRGGYAVKSEKNLDGNNKTVWVYVVWVES</sequence>
<dbReference type="AlphaFoldDB" id="B9S5Y7"/>
<proteinExistence type="predicted"/>
<dbReference type="Proteomes" id="UP000008311">
    <property type="component" value="Unassembled WGS sequence"/>
</dbReference>
<dbReference type="InParanoid" id="B9S5Y7"/>
<gene>
    <name evidence="1" type="ORF">RCOM_1062440</name>
</gene>
<dbReference type="EMBL" id="EQ973877">
    <property type="protein sequence ID" value="EEF40896.1"/>
    <property type="molecule type" value="Genomic_DNA"/>
</dbReference>
<evidence type="ECO:0000313" key="1">
    <source>
        <dbReference type="EMBL" id="EEF40896.1"/>
    </source>
</evidence>
<dbReference type="PANTHER" id="PTHR34538">
    <property type="entry name" value="EXPRESSED PROTEIN"/>
    <property type="match status" value="1"/>
</dbReference>
<evidence type="ECO:0000313" key="2">
    <source>
        <dbReference type="Proteomes" id="UP000008311"/>
    </source>
</evidence>
<protein>
    <submittedName>
        <fullName evidence="1">Uncharacterized protein</fullName>
    </submittedName>
</protein>
<accession>B9S5Y7</accession>
<dbReference type="eggNOG" id="ENOG502S7G7">
    <property type="taxonomic scope" value="Eukaryota"/>
</dbReference>
<reference evidence="2" key="1">
    <citation type="journal article" date="2010" name="Nat. Biotechnol.">
        <title>Draft genome sequence of the oilseed species Ricinus communis.</title>
        <authorList>
            <person name="Chan A.P."/>
            <person name="Crabtree J."/>
            <person name="Zhao Q."/>
            <person name="Lorenzi H."/>
            <person name="Orvis J."/>
            <person name="Puiu D."/>
            <person name="Melake-Berhan A."/>
            <person name="Jones K.M."/>
            <person name="Redman J."/>
            <person name="Chen G."/>
            <person name="Cahoon E.B."/>
            <person name="Gedil M."/>
            <person name="Stanke M."/>
            <person name="Haas B.J."/>
            <person name="Wortman J.R."/>
            <person name="Fraser-Liggett C.M."/>
            <person name="Ravel J."/>
            <person name="Rabinowicz P.D."/>
        </authorList>
    </citation>
    <scope>NUCLEOTIDE SEQUENCE [LARGE SCALE GENOMIC DNA]</scope>
    <source>
        <strain evidence="2">cv. Hale</strain>
    </source>
</reference>
<dbReference type="STRING" id="3988.B9S5Y7"/>
<keyword evidence="2" id="KW-1185">Reference proteome</keyword>
<dbReference type="PANTHER" id="PTHR34538:SF10">
    <property type="entry name" value="GENOME ASSEMBLY, CHROMOSOME: A06"/>
    <property type="match status" value="1"/>
</dbReference>
<organism evidence="1 2">
    <name type="scientific">Ricinus communis</name>
    <name type="common">Castor bean</name>
    <dbReference type="NCBI Taxonomy" id="3988"/>
    <lineage>
        <taxon>Eukaryota</taxon>
        <taxon>Viridiplantae</taxon>
        <taxon>Streptophyta</taxon>
        <taxon>Embryophyta</taxon>
        <taxon>Tracheophyta</taxon>
        <taxon>Spermatophyta</taxon>
        <taxon>Magnoliopsida</taxon>
        <taxon>eudicotyledons</taxon>
        <taxon>Gunneridae</taxon>
        <taxon>Pentapetalae</taxon>
        <taxon>rosids</taxon>
        <taxon>fabids</taxon>
        <taxon>Malpighiales</taxon>
        <taxon>Euphorbiaceae</taxon>
        <taxon>Acalyphoideae</taxon>
        <taxon>Acalypheae</taxon>
        <taxon>Ricinus</taxon>
    </lineage>
</organism>